<dbReference type="InterPro" id="IPR000866">
    <property type="entry name" value="AhpC/TSA"/>
</dbReference>
<name>A0A5R9L318_9BACT</name>
<evidence type="ECO:0000256" key="1">
    <source>
        <dbReference type="ARBA" id="ARBA00023284"/>
    </source>
</evidence>
<dbReference type="SUPFAM" id="SSF52833">
    <property type="entry name" value="Thioredoxin-like"/>
    <property type="match status" value="2"/>
</dbReference>
<evidence type="ECO:0000256" key="2">
    <source>
        <dbReference type="SAM" id="SignalP"/>
    </source>
</evidence>
<dbReference type="Pfam" id="PF00578">
    <property type="entry name" value="AhpC-TSA"/>
    <property type="match status" value="2"/>
</dbReference>
<dbReference type="PROSITE" id="PS51352">
    <property type="entry name" value="THIOREDOXIN_2"/>
    <property type="match status" value="2"/>
</dbReference>
<evidence type="ECO:0000259" key="3">
    <source>
        <dbReference type="PROSITE" id="PS51352"/>
    </source>
</evidence>
<dbReference type="InterPro" id="IPR036249">
    <property type="entry name" value="Thioredoxin-like_sf"/>
</dbReference>
<dbReference type="EMBL" id="VCEJ01000002">
    <property type="protein sequence ID" value="TLV02685.1"/>
    <property type="molecule type" value="Genomic_DNA"/>
</dbReference>
<evidence type="ECO:0000313" key="5">
    <source>
        <dbReference type="Proteomes" id="UP000306402"/>
    </source>
</evidence>
<dbReference type="GO" id="GO:0016209">
    <property type="term" value="F:antioxidant activity"/>
    <property type="evidence" value="ECO:0007669"/>
    <property type="project" value="InterPro"/>
</dbReference>
<feature type="signal peptide" evidence="2">
    <location>
        <begin position="1"/>
        <end position="18"/>
    </location>
</feature>
<reference evidence="4 5" key="1">
    <citation type="submission" date="2019-05" db="EMBL/GenBank/DDBJ databases">
        <authorList>
            <person name="Qu J.-H."/>
        </authorList>
    </citation>
    <scope>NUCLEOTIDE SEQUENCE [LARGE SCALE GENOMIC DNA]</scope>
    <source>
        <strain evidence="4 5">T17</strain>
    </source>
</reference>
<dbReference type="CDD" id="cd02969">
    <property type="entry name" value="PRX_like1"/>
    <property type="match status" value="1"/>
</dbReference>
<organism evidence="4 5">
    <name type="scientific">Dyadobacter luticola</name>
    <dbReference type="NCBI Taxonomy" id="1979387"/>
    <lineage>
        <taxon>Bacteria</taxon>
        <taxon>Pseudomonadati</taxon>
        <taxon>Bacteroidota</taxon>
        <taxon>Cytophagia</taxon>
        <taxon>Cytophagales</taxon>
        <taxon>Spirosomataceae</taxon>
        <taxon>Dyadobacter</taxon>
    </lineage>
</organism>
<feature type="domain" description="Thioredoxin" evidence="3">
    <location>
        <begin position="29"/>
        <end position="193"/>
    </location>
</feature>
<feature type="chain" id="PRO_5024293693" evidence="2">
    <location>
        <begin position="19"/>
        <end position="374"/>
    </location>
</feature>
<keyword evidence="2" id="KW-0732">Signal</keyword>
<dbReference type="AlphaFoldDB" id="A0A5R9L318"/>
<sequence>MRAVYKVFIVLLVFALQAAKPHAEQPATLKIGASAPDFNLLGIDGKRYTLKSFAGADILAIVFSCNHCPTAQAYEQRIKDITSDYKAKKVAVVVISSNDPKAIRLDELGYTDMSDTYAEMKLRAKDMGYNFPYLYDGDDQKIANLYGPVATPHIFIFDKARKLQYNGRIDDVEKPTGTPKNKDARNALDAMLAGKPVPVPTTKTFGCSMKWISKEHGAQDEQAGWAKEPVSLETIDEAGIKELIQNKSDKLRLINVWATWCGPCVTEFPDFMTMHHMYRGRDFEFISISADSPDKKPKALKFLQGKFASNKNYIFNVEDKYKLIEAVDPKWQGALPYTLVVEPGGKIVYSAQGPINPAKMKKLIVENKYVGRYY</sequence>
<dbReference type="PANTHER" id="PTHR43640">
    <property type="entry name" value="OS07G0260300 PROTEIN"/>
    <property type="match status" value="1"/>
</dbReference>
<dbReference type="CDD" id="cd02966">
    <property type="entry name" value="TlpA_like_family"/>
    <property type="match status" value="1"/>
</dbReference>
<protein>
    <submittedName>
        <fullName evidence="4">Redoxin domain-containing protein</fullName>
    </submittedName>
</protein>
<keyword evidence="5" id="KW-1185">Reference proteome</keyword>
<dbReference type="InterPro" id="IPR047262">
    <property type="entry name" value="PRX-like1"/>
</dbReference>
<evidence type="ECO:0000313" key="4">
    <source>
        <dbReference type="EMBL" id="TLV02685.1"/>
    </source>
</evidence>
<feature type="domain" description="Thioredoxin" evidence="3">
    <location>
        <begin position="221"/>
        <end position="369"/>
    </location>
</feature>
<accession>A0A5R9L318</accession>
<dbReference type="Proteomes" id="UP000306402">
    <property type="component" value="Unassembled WGS sequence"/>
</dbReference>
<dbReference type="Gene3D" id="3.40.30.10">
    <property type="entry name" value="Glutaredoxin"/>
    <property type="match status" value="2"/>
</dbReference>
<dbReference type="InterPro" id="IPR017937">
    <property type="entry name" value="Thioredoxin_CS"/>
</dbReference>
<dbReference type="PANTHER" id="PTHR43640:SF1">
    <property type="entry name" value="THIOREDOXIN-DEPENDENT PEROXIREDOXIN"/>
    <property type="match status" value="1"/>
</dbReference>
<comment type="caution">
    <text evidence="4">The sequence shown here is derived from an EMBL/GenBank/DDBJ whole genome shotgun (WGS) entry which is preliminary data.</text>
</comment>
<dbReference type="RefSeq" id="WP_138363895.1">
    <property type="nucleotide sequence ID" value="NZ_VCEJ01000002.1"/>
</dbReference>
<dbReference type="OrthoDB" id="9809746at2"/>
<keyword evidence="1" id="KW-0676">Redox-active center</keyword>
<dbReference type="GO" id="GO:0016491">
    <property type="term" value="F:oxidoreductase activity"/>
    <property type="evidence" value="ECO:0007669"/>
    <property type="project" value="InterPro"/>
</dbReference>
<proteinExistence type="predicted"/>
<gene>
    <name evidence="4" type="ORF">FEN17_03440</name>
</gene>
<dbReference type="InterPro" id="IPR013766">
    <property type="entry name" value="Thioredoxin_domain"/>
</dbReference>
<dbReference type="PROSITE" id="PS00194">
    <property type="entry name" value="THIOREDOXIN_1"/>
    <property type="match status" value="1"/>
</dbReference>